<protein>
    <recommendedName>
        <fullName evidence="13">Protein kinase domain-containing protein</fullName>
    </recommendedName>
</protein>
<dbReference type="Gene3D" id="1.25.40.10">
    <property type="entry name" value="Tetratricopeptide repeat domain"/>
    <property type="match status" value="2"/>
</dbReference>
<evidence type="ECO:0000256" key="5">
    <source>
        <dbReference type="ARBA" id="ARBA00022840"/>
    </source>
</evidence>
<keyword evidence="2 8" id="KW-0547">Nucleotide-binding</keyword>
<keyword evidence="4" id="KW-0862">Zinc</keyword>
<dbReference type="PROSITE" id="PS51157">
    <property type="entry name" value="ZF_UBR"/>
    <property type="match status" value="1"/>
</dbReference>
<dbReference type="InterPro" id="IPR000719">
    <property type="entry name" value="Prot_kinase_dom"/>
</dbReference>
<dbReference type="InterPro" id="IPR003126">
    <property type="entry name" value="Znf_UBR"/>
</dbReference>
<dbReference type="Pfam" id="PF08238">
    <property type="entry name" value="Sel1"/>
    <property type="match status" value="6"/>
</dbReference>
<evidence type="ECO:0000256" key="4">
    <source>
        <dbReference type="ARBA" id="ARBA00022833"/>
    </source>
</evidence>
<dbReference type="PROSITE" id="PS50011">
    <property type="entry name" value="PROTEIN_KINASE_DOM"/>
    <property type="match status" value="1"/>
</dbReference>
<evidence type="ECO:0008006" key="13">
    <source>
        <dbReference type="Google" id="ProtNLM"/>
    </source>
</evidence>
<dbReference type="InterPro" id="IPR017441">
    <property type="entry name" value="Protein_kinase_ATP_BS"/>
</dbReference>
<name>A0A1J4KWH3_9EUKA</name>
<dbReference type="Pfam" id="PF13181">
    <property type="entry name" value="TPR_8"/>
    <property type="match status" value="2"/>
</dbReference>
<evidence type="ECO:0000313" key="12">
    <source>
        <dbReference type="Proteomes" id="UP000179807"/>
    </source>
</evidence>
<evidence type="ECO:0000259" key="9">
    <source>
        <dbReference type="PROSITE" id="PS50011"/>
    </source>
</evidence>
<dbReference type="InterPro" id="IPR011990">
    <property type="entry name" value="TPR-like_helical_dom_sf"/>
</dbReference>
<organism evidence="11 12">
    <name type="scientific">Tritrichomonas foetus</name>
    <dbReference type="NCBI Taxonomy" id="1144522"/>
    <lineage>
        <taxon>Eukaryota</taxon>
        <taxon>Metamonada</taxon>
        <taxon>Parabasalia</taxon>
        <taxon>Tritrichomonadida</taxon>
        <taxon>Tritrichomonadidae</taxon>
        <taxon>Tritrichomonas</taxon>
    </lineage>
</organism>
<dbReference type="InterPro" id="IPR053235">
    <property type="entry name" value="Ser_Thr_kinase"/>
</dbReference>
<feature type="repeat" description="TPR" evidence="6">
    <location>
        <begin position="862"/>
        <end position="895"/>
    </location>
</feature>
<dbReference type="PROSITE" id="PS00108">
    <property type="entry name" value="PROTEIN_KINASE_ST"/>
    <property type="match status" value="1"/>
</dbReference>
<dbReference type="GO" id="GO:0005524">
    <property type="term" value="F:ATP binding"/>
    <property type="evidence" value="ECO:0007669"/>
    <property type="project" value="UniProtKB-UniRule"/>
</dbReference>
<sequence>MENHQIVLKPDNDDLIKPILHNTPREIFIFPNFKIKLYLAMNYSSAVFNFPSLTVFSFIDEDYACFVHEEECILLSIKNHFKNSSTSNHQTKINIFEQIFGENNPNAKIIPCLPEDEKISNHSYLKESTLHQIRESSEELVQYFESLLPKDSTSNHSEFNNDTEKLKPLLISEFLYLARKCLVTFCLARFYVPSSSFSDISFLQYPDTEFERIKTLDPYIRLALIGAGGNGTVSLVFNKLNGLLFAIKSLHSLKSYRREINFCMKYKHPFITKGYCYGIIRGSRIIVYHFMPNGSLLECNSTNNLSINPGNDLNPGNNADNLDNEDNFQSHLKYCFLDTTLNDTQKTKIMLQIISAVDYLHLNKVIHRDIKSGNVLLDQDFNAYLSDFDSARIVQQNMTIDTGTIGYMPPEVLISGKYSYQADIYSLGVFLYELTICEFPFQGLSLNRIIDKVEKGEMPSLPSIYKNNINKIYSTCISKNASDRSNVHYLLNQIFFDERYFPDTDLDLIMPLISQISQQRMDSLESERDDFSKMIEQAENGDIKSMKYLARSYEKGIAVPVDMEKSLYWYEKAAEQGDRVAQYEAGTLYLETQGIQTNIPKAIWWLSKADQNNINVLSLLGRIFSNESYDCYDIKKSLEYFEKAIQLGDERSMVDCALILMKRKENLDEEKAMKLLKRAEADHQRDFYNLGLAYEELGKYEDAFRVYSKGKNSHQCISQLAKMYEEGDVVSRDLKKSFELTKKAANLDPSQYYFNYGIVLEKGIGCEPNHELSINAMMKSIKYKHNEAMLYIIHYYKTKNSNHDQILEYLKVLSKSNYCPAQYELGLLYLQGYKNGSGKQILEKNREEAKILLNQAVAEGHCFSMYELGKIYEEEGNITKAIEMYQKSLYLPIDDAKERLNKILRENNLDINSFSVNTITHCKKSTLPNIDTSFQCFTCGVCGDYDICGWCVMNCHKGHDIIEFGSKYECTCDCGFRGSECCDCHPDSED</sequence>
<evidence type="ECO:0000313" key="11">
    <source>
        <dbReference type="EMBL" id="OHT15633.1"/>
    </source>
</evidence>
<keyword evidence="6" id="KW-0802">TPR repeat</keyword>
<keyword evidence="12" id="KW-1185">Reference proteome</keyword>
<accession>A0A1J4KWH3</accession>
<dbReference type="SUPFAM" id="SSF81901">
    <property type="entry name" value="HCP-like"/>
    <property type="match status" value="3"/>
</dbReference>
<dbReference type="VEuPathDB" id="TrichDB:TRFO_14001"/>
<evidence type="ECO:0000256" key="2">
    <source>
        <dbReference type="ARBA" id="ARBA00022741"/>
    </source>
</evidence>
<dbReference type="AlphaFoldDB" id="A0A1J4KWH3"/>
<dbReference type="InterPro" id="IPR008271">
    <property type="entry name" value="Ser/Thr_kinase_AS"/>
</dbReference>
<feature type="binding site" evidence="8">
    <location>
        <position position="248"/>
    </location>
    <ligand>
        <name>ATP</name>
        <dbReference type="ChEBI" id="CHEBI:30616"/>
    </ligand>
</feature>
<dbReference type="PROSITE" id="PS00107">
    <property type="entry name" value="PROTEIN_KINASE_ATP"/>
    <property type="match status" value="1"/>
</dbReference>
<dbReference type="SUPFAM" id="SSF56112">
    <property type="entry name" value="Protein kinase-like (PK-like)"/>
    <property type="match status" value="1"/>
</dbReference>
<dbReference type="Gene3D" id="1.10.510.10">
    <property type="entry name" value="Transferase(Phosphotransferase) domain 1"/>
    <property type="match status" value="2"/>
</dbReference>
<dbReference type="InterPro" id="IPR006597">
    <property type="entry name" value="Sel1-like"/>
</dbReference>
<dbReference type="SMART" id="SM00671">
    <property type="entry name" value="SEL1"/>
    <property type="match status" value="7"/>
</dbReference>
<dbReference type="PANTHER" id="PTHR24361">
    <property type="entry name" value="MITOGEN-ACTIVATED KINASE KINASE KINASE"/>
    <property type="match status" value="1"/>
</dbReference>
<evidence type="ECO:0000256" key="7">
    <source>
        <dbReference type="PROSITE-ProRule" id="PRU00508"/>
    </source>
</evidence>
<feature type="domain" description="UBR-type" evidence="10">
    <location>
        <begin position="920"/>
        <end position="987"/>
    </location>
</feature>
<dbReference type="InterPro" id="IPR011009">
    <property type="entry name" value="Kinase-like_dom_sf"/>
</dbReference>
<dbReference type="Pfam" id="PF00069">
    <property type="entry name" value="Pkinase"/>
    <property type="match status" value="1"/>
</dbReference>
<evidence type="ECO:0000256" key="8">
    <source>
        <dbReference type="PROSITE-ProRule" id="PRU10141"/>
    </source>
</evidence>
<dbReference type="GeneID" id="94832255"/>
<evidence type="ECO:0000256" key="6">
    <source>
        <dbReference type="PROSITE-ProRule" id="PRU00339"/>
    </source>
</evidence>
<keyword evidence="3" id="KW-0863">Zinc-finger</keyword>
<evidence type="ECO:0000256" key="1">
    <source>
        <dbReference type="ARBA" id="ARBA00022723"/>
    </source>
</evidence>
<keyword evidence="5 8" id="KW-0067">ATP-binding</keyword>
<gene>
    <name evidence="11" type="ORF">TRFO_14001</name>
</gene>
<proteinExistence type="predicted"/>
<dbReference type="Proteomes" id="UP000179807">
    <property type="component" value="Unassembled WGS sequence"/>
</dbReference>
<dbReference type="GO" id="GO:0008270">
    <property type="term" value="F:zinc ion binding"/>
    <property type="evidence" value="ECO:0007669"/>
    <property type="project" value="UniProtKB-KW"/>
</dbReference>
<dbReference type="SMART" id="SM00220">
    <property type="entry name" value="S_TKc"/>
    <property type="match status" value="1"/>
</dbReference>
<evidence type="ECO:0000259" key="10">
    <source>
        <dbReference type="PROSITE" id="PS51157"/>
    </source>
</evidence>
<dbReference type="RefSeq" id="XP_068368769.1">
    <property type="nucleotide sequence ID" value="XM_068497551.1"/>
</dbReference>
<dbReference type="EMBL" id="MLAK01000207">
    <property type="protein sequence ID" value="OHT15633.1"/>
    <property type="molecule type" value="Genomic_DNA"/>
</dbReference>
<dbReference type="GO" id="GO:0005737">
    <property type="term" value="C:cytoplasm"/>
    <property type="evidence" value="ECO:0007669"/>
    <property type="project" value="TreeGrafter"/>
</dbReference>
<evidence type="ECO:0000256" key="3">
    <source>
        <dbReference type="ARBA" id="ARBA00022771"/>
    </source>
</evidence>
<dbReference type="OrthoDB" id="27934at2759"/>
<dbReference type="PROSITE" id="PS50005">
    <property type="entry name" value="TPR"/>
    <property type="match status" value="1"/>
</dbReference>
<keyword evidence="1" id="KW-0479">Metal-binding</keyword>
<reference evidence="11" key="1">
    <citation type="submission" date="2016-10" db="EMBL/GenBank/DDBJ databases">
        <authorList>
            <person name="Benchimol M."/>
            <person name="Almeida L.G."/>
            <person name="Vasconcelos A.T."/>
            <person name="Perreira-Neves A."/>
            <person name="Rosa I.A."/>
            <person name="Tasca T."/>
            <person name="Bogo M.R."/>
            <person name="de Souza W."/>
        </authorList>
    </citation>
    <scope>NUCLEOTIDE SEQUENCE [LARGE SCALE GENOMIC DNA]</scope>
    <source>
        <strain evidence="11">K</strain>
    </source>
</reference>
<dbReference type="CDD" id="cd19671">
    <property type="entry name" value="UBR-box_UBR4_5_6_7"/>
    <property type="match status" value="1"/>
</dbReference>
<feature type="domain" description="Protein kinase" evidence="9">
    <location>
        <begin position="219"/>
        <end position="496"/>
    </location>
</feature>
<comment type="caution">
    <text evidence="11">The sequence shown here is derived from an EMBL/GenBank/DDBJ whole genome shotgun (WGS) entry which is preliminary data.</text>
</comment>
<dbReference type="GO" id="GO:0004674">
    <property type="term" value="F:protein serine/threonine kinase activity"/>
    <property type="evidence" value="ECO:0007669"/>
    <property type="project" value="UniProtKB-KW"/>
</dbReference>
<feature type="zinc finger region" description="UBR-type" evidence="7">
    <location>
        <begin position="920"/>
        <end position="987"/>
    </location>
</feature>
<dbReference type="InterPro" id="IPR019734">
    <property type="entry name" value="TPR_rpt"/>
</dbReference>